<evidence type="ECO:0000313" key="6">
    <source>
        <dbReference type="EMBL" id="AMK59533.1"/>
    </source>
</evidence>
<dbReference type="Gene3D" id="3.50.50.60">
    <property type="entry name" value="FAD/NAD(P)-binding domain"/>
    <property type="match status" value="2"/>
</dbReference>
<proteinExistence type="predicted"/>
<feature type="domain" description="FAD-dependent oxidoreductase 2 FAD-binding" evidence="5">
    <location>
        <begin position="46"/>
        <end position="555"/>
    </location>
</feature>
<keyword evidence="2" id="KW-0285">Flavoprotein</keyword>
<dbReference type="Pfam" id="PF10518">
    <property type="entry name" value="TAT_signal"/>
    <property type="match status" value="1"/>
</dbReference>
<evidence type="ECO:0000259" key="5">
    <source>
        <dbReference type="Pfam" id="PF00890"/>
    </source>
</evidence>
<dbReference type="GO" id="GO:0016491">
    <property type="term" value="F:oxidoreductase activity"/>
    <property type="evidence" value="ECO:0007669"/>
    <property type="project" value="UniProtKB-KW"/>
</dbReference>
<dbReference type="InterPro" id="IPR027477">
    <property type="entry name" value="Succ_DH/fumarate_Rdtase_cat_sf"/>
</dbReference>
<name>A0A126SZ25_9BACT</name>
<dbReference type="Pfam" id="PF00890">
    <property type="entry name" value="FAD_binding_2"/>
    <property type="match status" value="1"/>
</dbReference>
<reference evidence="6" key="1">
    <citation type="journal article" date="2016" name="Appl. Environ. Microbiol.">
        <title>Functional Metagenomics of a Biostimulated Petroleum-Contaminated Soil Reveals an Extraordinary Diversity of Extradiol Dioxygenases.</title>
        <authorList>
            <person name="Terron-Gonzalez L."/>
            <person name="Martin-Cabello G."/>
            <person name="Ferrer M."/>
            <person name="Santero E."/>
        </authorList>
    </citation>
    <scope>NUCLEOTIDE SEQUENCE</scope>
</reference>
<sequence length="580" mass="61635">MMARHKPHNGRRDFLKGSAALAAGAGLGLTKTSSAAEESRWDQSVDVLVVGAGAAGSSAALTAHRLGAQVLIIEKAPFAGGTSMKSVGGIWVPNNRFLRQAGIDDRRADALRYMARLSYPDVYDAEHPTFGAPADGLALIGTYYDHAARVLDGWQDAGVLRLSNEFAPGTQMPDYYAHLPENKVPSGRALVPITPDGQVGNGAELIRQFRAALDAAAIPIRTGLRAQRLIMDAGRVAGLAVTQSDGKTLNIRARHGVIFASGGFTHNPQMRRDFLKGPVFGGCAQPASEGDFITIAGEVGAQLGNMSNAWWCQIPLDQALDNPSVPTGIWCTPGDSMLQVNRFGRRFLNEKFVYNERTQVQFQWDPVRAEYPNLVSIMVYDARSAREFAGYAPIPPIGPTPPHVHTANTLDALAAKLASHLAKIAPRTGGALLADDFAAQLQASVARFNDFARSGKDGDFHRGETPIEPFFHQFGPQPVLNNPYPNPTLHPLADSGPYHAVLLVAGTLDTKGGPRIDGNGQVLDVRNRPITGLYGAGNCVASPTGPAYWAGGATLGPAITFGALAAEHAMRGAAKTGDHP</sequence>
<dbReference type="SUPFAM" id="SSF51905">
    <property type="entry name" value="FAD/NAD(P)-binding domain"/>
    <property type="match status" value="1"/>
</dbReference>
<dbReference type="AlphaFoldDB" id="A0A126SZ25"/>
<evidence type="ECO:0000256" key="1">
    <source>
        <dbReference type="ARBA" id="ARBA00001974"/>
    </source>
</evidence>
<dbReference type="PROSITE" id="PS51318">
    <property type="entry name" value="TAT"/>
    <property type="match status" value="1"/>
</dbReference>
<dbReference type="InterPro" id="IPR003953">
    <property type="entry name" value="FAD-dep_OxRdtase_2_FAD-bd"/>
</dbReference>
<evidence type="ECO:0000256" key="3">
    <source>
        <dbReference type="ARBA" id="ARBA00022827"/>
    </source>
</evidence>
<dbReference type="GO" id="GO:0008202">
    <property type="term" value="P:steroid metabolic process"/>
    <property type="evidence" value="ECO:0007669"/>
    <property type="project" value="UniProtKB-ARBA"/>
</dbReference>
<protein>
    <submittedName>
        <fullName evidence="6">Putative flavoprotein</fullName>
    </submittedName>
</protein>
<evidence type="ECO:0000256" key="4">
    <source>
        <dbReference type="ARBA" id="ARBA00023002"/>
    </source>
</evidence>
<dbReference type="InterPro" id="IPR019546">
    <property type="entry name" value="TAT_signal_bac_arc"/>
</dbReference>
<keyword evidence="3" id="KW-0274">FAD</keyword>
<dbReference type="InterPro" id="IPR036188">
    <property type="entry name" value="FAD/NAD-bd_sf"/>
</dbReference>
<dbReference type="PANTHER" id="PTHR43400">
    <property type="entry name" value="FUMARATE REDUCTASE"/>
    <property type="match status" value="1"/>
</dbReference>
<organism evidence="6">
    <name type="scientific">uncultured bacterium UPO71</name>
    <dbReference type="NCBI Taxonomy" id="1776990"/>
    <lineage>
        <taxon>Bacteria</taxon>
        <taxon>environmental samples</taxon>
    </lineage>
</organism>
<dbReference type="PROSITE" id="PS00837">
    <property type="entry name" value="ALADH_PNT_2"/>
    <property type="match status" value="1"/>
</dbReference>
<dbReference type="SUPFAM" id="SSF56425">
    <property type="entry name" value="Succinate dehydrogenase/fumarate reductase flavoprotein, catalytic domain"/>
    <property type="match status" value="1"/>
</dbReference>
<keyword evidence="4" id="KW-0560">Oxidoreductase</keyword>
<dbReference type="Gene3D" id="3.90.700.10">
    <property type="entry name" value="Succinate dehydrogenase/fumarate reductase flavoprotein, catalytic domain"/>
    <property type="match status" value="1"/>
</dbReference>
<dbReference type="NCBIfam" id="TIGR01409">
    <property type="entry name" value="TAT_signal_seq"/>
    <property type="match status" value="1"/>
</dbReference>
<dbReference type="InterPro" id="IPR008143">
    <property type="entry name" value="Ala_DH/PNT_CS2"/>
</dbReference>
<evidence type="ECO:0000256" key="2">
    <source>
        <dbReference type="ARBA" id="ARBA00022630"/>
    </source>
</evidence>
<dbReference type="InterPro" id="IPR050315">
    <property type="entry name" value="FAD-oxidoreductase_2"/>
</dbReference>
<comment type="cofactor">
    <cofactor evidence="1">
        <name>FAD</name>
        <dbReference type="ChEBI" id="CHEBI:57692"/>
    </cofactor>
</comment>
<dbReference type="EMBL" id="KU144993">
    <property type="protein sequence ID" value="AMK59533.1"/>
    <property type="molecule type" value="Genomic_DNA"/>
</dbReference>
<accession>A0A126SZ25</accession>
<dbReference type="InterPro" id="IPR006311">
    <property type="entry name" value="TAT_signal"/>
</dbReference>
<dbReference type="PANTHER" id="PTHR43400:SF10">
    <property type="entry name" value="3-OXOSTEROID 1-DEHYDROGENASE"/>
    <property type="match status" value="1"/>
</dbReference>